<dbReference type="Proteomes" id="UP000058613">
    <property type="component" value="Chromosome"/>
</dbReference>
<dbReference type="STRING" id="1273541.Pyrde_1015"/>
<dbReference type="NCBIfam" id="TIGR00012">
    <property type="entry name" value="L29"/>
    <property type="match status" value="1"/>
</dbReference>
<dbReference type="Pfam" id="PF00831">
    <property type="entry name" value="Ribosomal_L29"/>
    <property type="match status" value="1"/>
</dbReference>
<gene>
    <name evidence="5" type="primary">rpl29</name>
    <name evidence="7" type="ORF">Pyrde_1015</name>
</gene>
<accession>A0A0P0N2W9</accession>
<dbReference type="InterPro" id="IPR001854">
    <property type="entry name" value="Ribosomal_uL29"/>
</dbReference>
<keyword evidence="3 5" id="KW-0687">Ribonucleoprotein</keyword>
<dbReference type="PROSITE" id="PS00579">
    <property type="entry name" value="RIBOSOMAL_L29"/>
    <property type="match status" value="1"/>
</dbReference>
<name>A0A0P0N2W9_9CREN</name>
<evidence type="ECO:0000256" key="2">
    <source>
        <dbReference type="ARBA" id="ARBA00022980"/>
    </source>
</evidence>
<evidence type="ECO:0000256" key="4">
    <source>
        <dbReference type="ARBA" id="ARBA00035204"/>
    </source>
</evidence>
<comment type="similarity">
    <text evidence="1 5">Belongs to the universal ribosomal protein uL29 family.</text>
</comment>
<reference evidence="7 8" key="1">
    <citation type="submission" date="2015-10" db="EMBL/GenBank/DDBJ databases">
        <title>Complete genome sequence of hyperthermophilic archaeon Pyrodictium delaneyi Su06.</title>
        <authorList>
            <person name="Jung J.-H."/>
            <person name="Lin J."/>
            <person name="Holden J.F."/>
            <person name="Park C.-S."/>
        </authorList>
    </citation>
    <scope>NUCLEOTIDE SEQUENCE [LARGE SCALE GENOMIC DNA]</scope>
    <source>
        <strain evidence="7 8">Su06</strain>
    </source>
</reference>
<dbReference type="FunFam" id="1.10.287.310:FF:000001">
    <property type="entry name" value="50S ribosomal protein L29"/>
    <property type="match status" value="1"/>
</dbReference>
<dbReference type="EMBL" id="CP013011">
    <property type="protein sequence ID" value="ALL01063.1"/>
    <property type="molecule type" value="Genomic_DNA"/>
</dbReference>
<dbReference type="CDD" id="cd00427">
    <property type="entry name" value="Ribosomal_L29_HIP"/>
    <property type="match status" value="1"/>
</dbReference>
<dbReference type="AlphaFoldDB" id="A0A0P0N2W9"/>
<evidence type="ECO:0000256" key="1">
    <source>
        <dbReference type="ARBA" id="ARBA00009254"/>
    </source>
</evidence>
<evidence type="ECO:0000313" key="7">
    <source>
        <dbReference type="EMBL" id="ALL01063.1"/>
    </source>
</evidence>
<dbReference type="GO" id="GO:0006412">
    <property type="term" value="P:translation"/>
    <property type="evidence" value="ECO:0007669"/>
    <property type="project" value="UniProtKB-UniRule"/>
</dbReference>
<evidence type="ECO:0000256" key="3">
    <source>
        <dbReference type="ARBA" id="ARBA00023274"/>
    </source>
</evidence>
<dbReference type="InterPro" id="IPR018254">
    <property type="entry name" value="Ribosomal_uL29_CS"/>
</dbReference>
<protein>
    <recommendedName>
        <fullName evidence="4 5">Large ribosomal subunit protein uL29</fullName>
    </recommendedName>
</protein>
<organism evidence="7 8">
    <name type="scientific">Pyrodictium delaneyi</name>
    <dbReference type="NCBI Taxonomy" id="1273541"/>
    <lineage>
        <taxon>Archaea</taxon>
        <taxon>Thermoproteota</taxon>
        <taxon>Thermoprotei</taxon>
        <taxon>Desulfurococcales</taxon>
        <taxon>Pyrodictiaceae</taxon>
        <taxon>Pyrodictium</taxon>
    </lineage>
</organism>
<evidence type="ECO:0000256" key="5">
    <source>
        <dbReference type="HAMAP-Rule" id="MF_00374"/>
    </source>
</evidence>
<dbReference type="SUPFAM" id="SSF46561">
    <property type="entry name" value="Ribosomal protein L29 (L29p)"/>
    <property type="match status" value="1"/>
</dbReference>
<evidence type="ECO:0000313" key="8">
    <source>
        <dbReference type="Proteomes" id="UP000058613"/>
    </source>
</evidence>
<sequence length="77" mass="8782">MTKYMIKTDDIRKMSAEERLKKLEELREELVKLRLKAAVGTLENPGAIRAIRKTIARILTVMREEELANQRGAGSKA</sequence>
<dbReference type="InterPro" id="IPR050063">
    <property type="entry name" value="Ribosomal_protein_uL29"/>
</dbReference>
<dbReference type="GO" id="GO:0022625">
    <property type="term" value="C:cytosolic large ribosomal subunit"/>
    <property type="evidence" value="ECO:0007669"/>
    <property type="project" value="TreeGrafter"/>
</dbReference>
<dbReference type="PANTHER" id="PTHR10916">
    <property type="entry name" value="60S RIBOSOMAL PROTEIN L35/50S RIBOSOMAL PROTEIN L29"/>
    <property type="match status" value="1"/>
</dbReference>
<dbReference type="InterPro" id="IPR036049">
    <property type="entry name" value="Ribosomal_uL29_sf"/>
</dbReference>
<feature type="coiled-coil region" evidence="6">
    <location>
        <begin position="6"/>
        <end position="43"/>
    </location>
</feature>
<dbReference type="PANTHER" id="PTHR10916:SF0">
    <property type="entry name" value="LARGE RIBOSOMAL SUBUNIT PROTEIN UL29C"/>
    <property type="match status" value="1"/>
</dbReference>
<keyword evidence="6" id="KW-0175">Coiled coil</keyword>
<proteinExistence type="inferred from homology"/>
<evidence type="ECO:0000256" key="6">
    <source>
        <dbReference type="SAM" id="Coils"/>
    </source>
</evidence>
<keyword evidence="2 5" id="KW-0689">Ribosomal protein</keyword>
<dbReference type="HAMAP" id="MF_00374">
    <property type="entry name" value="Ribosomal_uL29"/>
    <property type="match status" value="1"/>
</dbReference>
<dbReference type="GO" id="GO:0003735">
    <property type="term" value="F:structural constituent of ribosome"/>
    <property type="evidence" value="ECO:0007669"/>
    <property type="project" value="InterPro"/>
</dbReference>
<dbReference type="Gene3D" id="1.10.287.310">
    <property type="match status" value="1"/>
</dbReference>
<dbReference type="KEGG" id="pdl:Pyrde_1015"/>